<dbReference type="PANTHER" id="PTHR32063:SF0">
    <property type="entry name" value="SWARMING MOTILITY PROTEIN SWRC"/>
    <property type="match status" value="1"/>
</dbReference>
<dbReference type="InterPro" id="IPR001036">
    <property type="entry name" value="Acrflvin-R"/>
</dbReference>
<dbReference type="RefSeq" id="WP_070077593.1">
    <property type="nucleotide sequence ID" value="NZ_CP017415.1"/>
</dbReference>
<feature type="transmembrane region" description="Helical" evidence="1">
    <location>
        <begin position="384"/>
        <end position="408"/>
    </location>
</feature>
<feature type="transmembrane region" description="Helical" evidence="1">
    <location>
        <begin position="872"/>
        <end position="897"/>
    </location>
</feature>
<feature type="transmembrane region" description="Helical" evidence="1">
    <location>
        <begin position="428"/>
        <end position="453"/>
    </location>
</feature>
<dbReference type="InterPro" id="IPR027463">
    <property type="entry name" value="AcrB_DN_DC_subdom"/>
</dbReference>
<accession>A0A1D8ILA3</accession>
<sequence>MGIPALLKRPLLWIGLFAALFAYGLYALWHIPAEVLPRFGYPQIGVVVHDPGATAEEMETLIVRPLEGQLMGLTHLRSLRSTMGQGTAQITARFDEGTDPQLDLQAVYGAIDRARGQLPAGTPPLAEVMGNAINEIADYSVDIPVDVPAYRVQRAIRTRILPALRAVPGVQRVELFGSGDEALWIQPDLGALHRYGIGITALARAVRDQIVLGPAGRLDLGHQDVLIEARHLPISGEAVRAIPVPTANGEVPLGSLARVVRAATPIHSAVELDGHPSLGLIVFKQAGASTIPVDHAVAATLARLQNQLPHGVRWVPIYRQSHLVGLIGSDLGRNLLVGGLLAIAVLLWLLGIHRGVWVLALSIPLSLLLGIAGLYAFGQSLNLLTLGALTVAVGLLADDGIIVLEAIYHRWEQGLSGSEGVRAGLGDIAGADIVGTLTTVAAYLPLLAVGGLAGLFSNPFALAMSLSLLASLLVSLTVIPLLLSRIGTAGNATRSGRYFLDWLQQGNQRLLGLTLKRPRLSALAAAGLFILSLGALIIVPVNFMPLPNEGVLLDGFTLPPGSSLGQTRLAVQQLTRRLRADPAVAHTFARIGSARGTAYTERAFAGEIQIVLKAGVDTAALDTISARLLREAATDGVQQSIDTPTIERLGESLSGLPQPFELTVYGPHLDTLRQISTQIAARLRHVSALADIFNNDSYPVPVMQVEPRPDALRAYGLNPRDFYRQLDLLLHGQTLAQVPDGEQPLALYLRLPHPQGLGLDTLRHLPLHTTHGWTPLGQLANLKMEQTPNQIRHLDGARAVDILATPMASLGTVIAAARRALQGLVMPPGYRYAFGGLYPLLIHTAWVLGLAALGALALTLGIMALQFDGLRLAGILLLQAPLAFTGGALALAVSGVGLNATGLIGFLTLIGISLNHGIVLLSYARANERAGQTPEAAVRAAVHARFRPIVLTTLTAVLGMLPTALGWGLGAAPEQGLAIVVLGGVIWSSLLSTNLLPALYLRWGHRAATSMR</sequence>
<evidence type="ECO:0000313" key="3">
    <source>
        <dbReference type="Proteomes" id="UP000095401"/>
    </source>
</evidence>
<reference evidence="3" key="1">
    <citation type="submission" date="2016-09" db="EMBL/GenBank/DDBJ databases">
        <title>Acidihalobacter prosperus F5.</title>
        <authorList>
            <person name="Khaleque H.N."/>
            <person name="Ramsay J.P."/>
            <person name="Kaksonen A.H."/>
            <person name="Boxall N.J."/>
            <person name="Watkin E.L.J."/>
        </authorList>
    </citation>
    <scope>NUCLEOTIDE SEQUENCE [LARGE SCALE GENOMIC DNA]</scope>
    <source>
        <strain evidence="3">F5</strain>
    </source>
</reference>
<evidence type="ECO:0000313" key="2">
    <source>
        <dbReference type="EMBL" id="AOU97205.1"/>
    </source>
</evidence>
<dbReference type="Gene3D" id="3.30.70.1320">
    <property type="entry name" value="Multidrug efflux transporter AcrB pore domain like"/>
    <property type="match status" value="1"/>
</dbReference>
<dbReference type="GO" id="GO:0005886">
    <property type="term" value="C:plasma membrane"/>
    <property type="evidence" value="ECO:0007669"/>
    <property type="project" value="TreeGrafter"/>
</dbReference>
<feature type="transmembrane region" description="Helical" evidence="1">
    <location>
        <begin position="837"/>
        <end position="865"/>
    </location>
</feature>
<dbReference type="GO" id="GO:0042910">
    <property type="term" value="F:xenobiotic transmembrane transporter activity"/>
    <property type="evidence" value="ECO:0007669"/>
    <property type="project" value="TreeGrafter"/>
</dbReference>
<feature type="transmembrane region" description="Helical" evidence="1">
    <location>
        <begin position="12"/>
        <end position="29"/>
    </location>
</feature>
<proteinExistence type="predicted"/>
<dbReference type="Proteomes" id="UP000095401">
    <property type="component" value="Chromosome"/>
</dbReference>
<dbReference type="Gene3D" id="3.30.2090.10">
    <property type="entry name" value="Multidrug efflux transporter AcrB TolC docking domain, DN and DC subdomains"/>
    <property type="match status" value="2"/>
</dbReference>
<feature type="transmembrane region" description="Helical" evidence="1">
    <location>
        <begin position="331"/>
        <end position="350"/>
    </location>
</feature>
<evidence type="ECO:0000256" key="1">
    <source>
        <dbReference type="SAM" id="Phobius"/>
    </source>
</evidence>
<dbReference type="Gene3D" id="3.30.70.1440">
    <property type="entry name" value="Multidrug efflux transporter AcrB pore domain"/>
    <property type="match status" value="1"/>
</dbReference>
<keyword evidence="3" id="KW-1185">Reference proteome</keyword>
<gene>
    <name evidence="2" type="ORF">BI364_03590</name>
</gene>
<organism evidence="2 3">
    <name type="scientific">Acidihalobacter yilgarnensis</name>
    <dbReference type="NCBI Taxonomy" id="2819280"/>
    <lineage>
        <taxon>Bacteria</taxon>
        <taxon>Pseudomonadati</taxon>
        <taxon>Pseudomonadota</taxon>
        <taxon>Gammaproteobacteria</taxon>
        <taxon>Chromatiales</taxon>
        <taxon>Ectothiorhodospiraceae</taxon>
        <taxon>Acidihalobacter</taxon>
    </lineage>
</organism>
<dbReference type="SUPFAM" id="SSF82693">
    <property type="entry name" value="Multidrug efflux transporter AcrB pore domain, PN1, PN2, PC1 and PC2 subdomains"/>
    <property type="match status" value="3"/>
</dbReference>
<keyword evidence="1" id="KW-1133">Transmembrane helix</keyword>
<feature type="transmembrane region" description="Helical" evidence="1">
    <location>
        <begin position="949"/>
        <end position="970"/>
    </location>
</feature>
<feature type="transmembrane region" description="Helical" evidence="1">
    <location>
        <begin position="976"/>
        <end position="1001"/>
    </location>
</feature>
<dbReference type="SUPFAM" id="SSF82714">
    <property type="entry name" value="Multidrug efflux transporter AcrB TolC docking domain, DN and DC subdomains"/>
    <property type="match status" value="2"/>
</dbReference>
<dbReference type="PANTHER" id="PTHR32063">
    <property type="match status" value="1"/>
</dbReference>
<dbReference type="SUPFAM" id="SSF82866">
    <property type="entry name" value="Multidrug efflux transporter AcrB transmembrane domain"/>
    <property type="match status" value="2"/>
</dbReference>
<keyword evidence="1" id="KW-0472">Membrane</keyword>
<feature type="transmembrane region" description="Helical" evidence="1">
    <location>
        <begin position="356"/>
        <end position="377"/>
    </location>
</feature>
<dbReference type="PRINTS" id="PR00702">
    <property type="entry name" value="ACRIFLAVINRP"/>
</dbReference>
<feature type="transmembrane region" description="Helical" evidence="1">
    <location>
        <begin position="903"/>
        <end position="924"/>
    </location>
</feature>
<feature type="transmembrane region" description="Helical" evidence="1">
    <location>
        <begin position="460"/>
        <end position="483"/>
    </location>
</feature>
<dbReference type="Gene3D" id="1.20.1640.10">
    <property type="entry name" value="Multidrug efflux transporter AcrB transmembrane domain"/>
    <property type="match status" value="2"/>
</dbReference>
<keyword evidence="1" id="KW-0812">Transmembrane</keyword>
<dbReference type="KEGG" id="aprs:BI364_03590"/>
<feature type="transmembrane region" description="Helical" evidence="1">
    <location>
        <begin position="520"/>
        <end position="539"/>
    </location>
</feature>
<dbReference type="EMBL" id="CP017415">
    <property type="protein sequence ID" value="AOU97205.1"/>
    <property type="molecule type" value="Genomic_DNA"/>
</dbReference>
<name>A0A1D8ILA3_9GAMM</name>
<protein>
    <submittedName>
        <fullName evidence="2">Acriflavine resistance protein B</fullName>
    </submittedName>
</protein>
<dbReference type="Gene3D" id="3.30.70.1430">
    <property type="entry name" value="Multidrug efflux transporter AcrB pore domain"/>
    <property type="match status" value="2"/>
</dbReference>
<dbReference type="Pfam" id="PF00873">
    <property type="entry name" value="ACR_tran"/>
    <property type="match status" value="1"/>
</dbReference>
<dbReference type="AlphaFoldDB" id="A0A1D8ILA3"/>